<comment type="caution">
    <text evidence="1">Lacks conserved residue(s) required for the propagation of feature annotation.</text>
</comment>
<dbReference type="PANTHER" id="PTHR30189:SF1">
    <property type="entry name" value="LPS-ASSEMBLY PROTEIN LPTD"/>
    <property type="match status" value="1"/>
</dbReference>
<dbReference type="GO" id="GO:0015920">
    <property type="term" value="P:lipopolysaccharide transport"/>
    <property type="evidence" value="ECO:0007669"/>
    <property type="project" value="InterPro"/>
</dbReference>
<comment type="similarity">
    <text evidence="1">Belongs to the LptD family.</text>
</comment>
<keyword evidence="1" id="KW-0472">Membrane</keyword>
<feature type="domain" description="LptD C-terminal" evidence="2">
    <location>
        <begin position="305"/>
        <end position="746"/>
    </location>
</feature>
<dbReference type="Pfam" id="PF04453">
    <property type="entry name" value="LptD"/>
    <property type="match status" value="1"/>
</dbReference>
<dbReference type="GO" id="GO:1990351">
    <property type="term" value="C:transporter complex"/>
    <property type="evidence" value="ECO:0007669"/>
    <property type="project" value="TreeGrafter"/>
</dbReference>
<dbReference type="InterPro" id="IPR050218">
    <property type="entry name" value="LptD"/>
</dbReference>
<dbReference type="GO" id="GO:0043165">
    <property type="term" value="P:Gram-negative-bacterium-type cell outer membrane assembly"/>
    <property type="evidence" value="ECO:0007669"/>
    <property type="project" value="UniProtKB-UniRule"/>
</dbReference>
<dbReference type="AlphaFoldDB" id="A0A1W6N0M4"/>
<dbReference type="GO" id="GO:0009279">
    <property type="term" value="C:cell outer membrane"/>
    <property type="evidence" value="ECO:0007669"/>
    <property type="project" value="UniProtKB-SubCell"/>
</dbReference>
<dbReference type="InterPro" id="IPR020889">
    <property type="entry name" value="LipoPS_assembly_LptD"/>
</dbReference>
<dbReference type="KEGG" id="mbry:B1812_04070"/>
<comment type="function">
    <text evidence="1">Involved in the assembly of lipopolysaccharide (LPS) at the surface of the outer membrane.</text>
</comment>
<accession>A0A1W6N0M4</accession>
<name>A0A1W6N0M4_9HYPH</name>
<evidence type="ECO:0000259" key="2">
    <source>
        <dbReference type="Pfam" id="PF04453"/>
    </source>
</evidence>
<sequence length="859" mass="95108" precursor="true">MREPWPKRGRGLARLLSFLLLGSSLFVPAAAWGEKAASPEPRMVVEARELVYDQTKNTVSARGNVQIYYKGRLLEADRVTYDRDTGRIRAEGHARLTEADGAVERAESFDLTDDFKNGFIQSLQADTADNTHFGAPYAERRGDASSQETIFDHGTYTACDACKDDPSKPRLWQIHAKRIIHDGVEKMIYYEDATLEFLDFPVAYMPYWSSPDPTVKRKSGLLMPTETYGSYVGYGFGVPIYWAISPNADLTVTPTYFTKQGPLLKGEYRQRFETGSFSILAEGTKPNDRGAFPSPPYGASNLKYRGAVESRGEFYPNDYWKFGWDVTALSDRYFLQDYRQWNPLYGNLFFKERSSTVYLTGQGDRSWFDMRAYYFQGLSPNDLQAQLPTAHPITDYNRAFDVDPYKTMGIGGQVTLDANFTSTSAQIADYESIQPRTLDKFNGLYTVCSIYSPTPNRANSTCLLRGIGGNYESGTVEASWKRRAIDPVGGVWTPFAFARFSGSYLNYNTTDTAPVYNATLQPIPNAAQGLFVNGADNSFNGQVTPGAGVEWRYPLIARSAAGALVLEPIAQVIARPNQSSIPSLVNMDAQSLVFDDTNLFEWSKFSGYNRFETGTRANYGGQGTFTLNNGGYVNALIGQSAQLAGQNSYATADAANVGLSSGLDHRVSDIVGRLVVSPISPITFTAKALFDPATFAARRVDGFASIKLDPMSFDVHYANYEAQPLIGFDKRRQGLAFNAKYNLTKNYFVSGTVTFDMSRYLYNGLTLYPTLYTTYTGINLQGTAPVFSVAALGFGGGYQDECTTFLVNYTSNYTTQTNTGLPARNQTVMVSLQLRTLGAINFNQSLGTFTMNDGVRSQP</sequence>
<comment type="subunit">
    <text evidence="1">Component of the lipopolysaccharide transport and assembly complex.</text>
</comment>
<keyword evidence="4" id="KW-1185">Reference proteome</keyword>
<feature type="chain" id="PRO_5013414115" description="LPS-assembly protein LptD" evidence="1">
    <location>
        <begin position="30"/>
        <end position="859"/>
    </location>
</feature>
<evidence type="ECO:0000313" key="3">
    <source>
        <dbReference type="EMBL" id="ARN83359.1"/>
    </source>
</evidence>
<protein>
    <recommendedName>
        <fullName evidence="1">LPS-assembly protein LptD</fullName>
    </recommendedName>
</protein>
<dbReference type="EMBL" id="CP019948">
    <property type="protein sequence ID" value="ARN83359.1"/>
    <property type="molecule type" value="Genomic_DNA"/>
</dbReference>
<keyword evidence="1" id="KW-0998">Cell outer membrane</keyword>
<dbReference type="InterPro" id="IPR007543">
    <property type="entry name" value="LptD_C"/>
</dbReference>
<dbReference type="HAMAP" id="MF_01411">
    <property type="entry name" value="LPS_assembly_LptD"/>
    <property type="match status" value="1"/>
</dbReference>
<gene>
    <name evidence="1" type="primary">lptD</name>
    <name evidence="3" type="ORF">B1812_04070</name>
</gene>
<dbReference type="Proteomes" id="UP000193978">
    <property type="component" value="Chromosome"/>
</dbReference>
<feature type="signal peptide" evidence="1">
    <location>
        <begin position="1"/>
        <end position="29"/>
    </location>
</feature>
<organism evidence="3 4">
    <name type="scientific">Methylocystis bryophila</name>
    <dbReference type="NCBI Taxonomy" id="655015"/>
    <lineage>
        <taxon>Bacteria</taxon>
        <taxon>Pseudomonadati</taxon>
        <taxon>Pseudomonadota</taxon>
        <taxon>Alphaproteobacteria</taxon>
        <taxon>Hyphomicrobiales</taxon>
        <taxon>Methylocystaceae</taxon>
        <taxon>Methylocystis</taxon>
    </lineage>
</organism>
<keyword evidence="1" id="KW-0732">Signal</keyword>
<comment type="subcellular location">
    <subcellularLocation>
        <location evidence="1">Cell outer membrane</location>
    </subcellularLocation>
</comment>
<proteinExistence type="inferred from homology"/>
<dbReference type="PANTHER" id="PTHR30189">
    <property type="entry name" value="LPS-ASSEMBLY PROTEIN"/>
    <property type="match status" value="1"/>
</dbReference>
<dbReference type="STRING" id="655015.B1812_04070"/>
<evidence type="ECO:0000313" key="4">
    <source>
        <dbReference type="Proteomes" id="UP000193978"/>
    </source>
</evidence>
<reference evidence="3 4" key="1">
    <citation type="submission" date="2017-02" db="EMBL/GenBank/DDBJ databases">
        <authorList>
            <person name="Peterson S.W."/>
        </authorList>
    </citation>
    <scope>NUCLEOTIDE SEQUENCE [LARGE SCALE GENOMIC DNA]</scope>
    <source>
        <strain evidence="3 4">S285</strain>
    </source>
</reference>
<dbReference type="Gene3D" id="2.60.450.10">
    <property type="entry name" value="Lipopolysaccharide (LPS) transport protein A like domain"/>
    <property type="match status" value="1"/>
</dbReference>
<evidence type="ECO:0000256" key="1">
    <source>
        <dbReference type="HAMAP-Rule" id="MF_01411"/>
    </source>
</evidence>